<sequence length="117" mass="13428">MLADVRIPDYSALIRSRVAAFWFRILNSKNGILGVCSEYPENPIALRRLRKCVLYDLDYSILTDNKTHVGIGDLVFALRTRCKGFGLLNLLSRTYNLCTVFNEKDEVPDFLRDPENV</sequence>
<comment type="caution">
    <text evidence="1">The sequence shown here is derived from an EMBL/GenBank/DDBJ whole genome shotgun (WGS) entry which is preliminary data.</text>
</comment>
<organism evidence="1 2">
    <name type="scientific">Pararge aegeria aegeria</name>
    <dbReference type="NCBI Taxonomy" id="348720"/>
    <lineage>
        <taxon>Eukaryota</taxon>
        <taxon>Metazoa</taxon>
        <taxon>Ecdysozoa</taxon>
        <taxon>Arthropoda</taxon>
        <taxon>Hexapoda</taxon>
        <taxon>Insecta</taxon>
        <taxon>Pterygota</taxon>
        <taxon>Neoptera</taxon>
        <taxon>Endopterygota</taxon>
        <taxon>Lepidoptera</taxon>
        <taxon>Glossata</taxon>
        <taxon>Ditrysia</taxon>
        <taxon>Papilionoidea</taxon>
        <taxon>Nymphalidae</taxon>
        <taxon>Satyrinae</taxon>
        <taxon>Satyrini</taxon>
        <taxon>Parargina</taxon>
        <taxon>Pararge</taxon>
    </lineage>
</organism>
<name>A0A8S4R1Q3_9NEOP</name>
<protein>
    <submittedName>
        <fullName evidence="1">Jg5790 protein</fullName>
    </submittedName>
</protein>
<evidence type="ECO:0000313" key="1">
    <source>
        <dbReference type="EMBL" id="CAH2229764.1"/>
    </source>
</evidence>
<keyword evidence="2" id="KW-1185">Reference proteome</keyword>
<dbReference type="OrthoDB" id="10014409at2759"/>
<dbReference type="EMBL" id="CAKXAJ010024747">
    <property type="protein sequence ID" value="CAH2229764.1"/>
    <property type="molecule type" value="Genomic_DNA"/>
</dbReference>
<proteinExistence type="predicted"/>
<reference evidence="1" key="1">
    <citation type="submission" date="2022-03" db="EMBL/GenBank/DDBJ databases">
        <authorList>
            <person name="Lindestad O."/>
        </authorList>
    </citation>
    <scope>NUCLEOTIDE SEQUENCE</scope>
</reference>
<gene>
    <name evidence="1" type="primary">jg5790</name>
    <name evidence="1" type="ORF">PAEG_LOCUS9136</name>
</gene>
<evidence type="ECO:0000313" key="2">
    <source>
        <dbReference type="Proteomes" id="UP000838756"/>
    </source>
</evidence>
<dbReference type="Proteomes" id="UP000838756">
    <property type="component" value="Unassembled WGS sequence"/>
</dbReference>
<accession>A0A8S4R1Q3</accession>
<dbReference type="AlphaFoldDB" id="A0A8S4R1Q3"/>